<evidence type="ECO:0000256" key="1">
    <source>
        <dbReference type="SAM" id="MobiDB-lite"/>
    </source>
</evidence>
<evidence type="ECO:0000313" key="2">
    <source>
        <dbReference type="EMBL" id="SEH42839.1"/>
    </source>
</evidence>
<gene>
    <name evidence="2" type="ORF">SAMN05216447_102111</name>
</gene>
<evidence type="ECO:0000313" key="3">
    <source>
        <dbReference type="Proteomes" id="UP000199135"/>
    </source>
</evidence>
<organism evidence="2 3">
    <name type="scientific">Parafannyhessea umbonata</name>
    <dbReference type="NCBI Taxonomy" id="604330"/>
    <lineage>
        <taxon>Bacteria</taxon>
        <taxon>Bacillati</taxon>
        <taxon>Actinomycetota</taxon>
        <taxon>Coriobacteriia</taxon>
        <taxon>Coriobacteriales</taxon>
        <taxon>Atopobiaceae</taxon>
        <taxon>Parafannyhessea</taxon>
    </lineage>
</organism>
<reference evidence="2 3" key="1">
    <citation type="submission" date="2016-10" db="EMBL/GenBank/DDBJ databases">
        <authorList>
            <person name="Varghese N."/>
            <person name="Submissions S."/>
        </authorList>
    </citation>
    <scope>NUCLEOTIDE SEQUENCE [LARGE SCALE GENOMIC DNA]</scope>
    <source>
        <strain evidence="2 3">WCP15</strain>
    </source>
</reference>
<dbReference type="Gene3D" id="1.10.10.10">
    <property type="entry name" value="Winged helix-like DNA-binding domain superfamily/Winged helix DNA-binding domain"/>
    <property type="match status" value="1"/>
</dbReference>
<dbReference type="EMBL" id="FNWT01000002">
    <property type="protein sequence ID" value="SEH42839.1"/>
    <property type="molecule type" value="Genomic_DNA"/>
</dbReference>
<dbReference type="InterPro" id="IPR036390">
    <property type="entry name" value="WH_DNA-bd_sf"/>
</dbReference>
<comment type="caution">
    <text evidence="2">The sequence shown here is derived from an EMBL/GenBank/DDBJ whole genome shotgun (WGS) entry which is preliminary data.</text>
</comment>
<dbReference type="GO" id="GO:0003677">
    <property type="term" value="F:DNA binding"/>
    <property type="evidence" value="ECO:0007669"/>
    <property type="project" value="UniProtKB-KW"/>
</dbReference>
<sequence length="234" mass="25706">MASKREVVEKIGVVNHMVGIARHMRREQEAAADANVGRILAMLRIKDGISTREMGMVLGVDSEAMGTTLESMVASGLVELSAAEGEGPKSVTLTEKGRDYQAEAKELSDVALDGFGDEDVDALMGLLERIETSLTGEIGADWREREEERKAKKFQKKGFDRGGRDDRGGRGFRGGRDDRDRGGRGFRGGRDDRGGRGFREDRGGRDDRDRGGRGFRGGRDDRGGFRGGNRRRDD</sequence>
<dbReference type="InterPro" id="IPR036388">
    <property type="entry name" value="WH-like_DNA-bd_sf"/>
</dbReference>
<keyword evidence="3" id="KW-1185">Reference proteome</keyword>
<dbReference type="SUPFAM" id="SSF46785">
    <property type="entry name" value="Winged helix' DNA-binding domain"/>
    <property type="match status" value="1"/>
</dbReference>
<accession>A0A1H6I2S5</accession>
<name>A0A1H6I2S5_9ACTN</name>
<feature type="compositionally biased region" description="Basic and acidic residues" evidence="1">
    <location>
        <begin position="157"/>
        <end position="234"/>
    </location>
</feature>
<proteinExistence type="predicted"/>
<protein>
    <submittedName>
        <fullName evidence="2">DNA-binding transcriptional regulator, MarR family</fullName>
    </submittedName>
</protein>
<feature type="region of interest" description="Disordered" evidence="1">
    <location>
        <begin position="144"/>
        <end position="234"/>
    </location>
</feature>
<dbReference type="RefSeq" id="WP_180363872.1">
    <property type="nucleotide sequence ID" value="NZ_FNWT01000002.1"/>
</dbReference>
<dbReference type="Proteomes" id="UP000199135">
    <property type="component" value="Unassembled WGS sequence"/>
</dbReference>
<keyword evidence="2" id="KW-0238">DNA-binding</keyword>